<evidence type="ECO:0000313" key="1">
    <source>
        <dbReference type="EMBL" id="GFY89505.1"/>
    </source>
</evidence>
<dbReference type="PANTHER" id="PTHR33526">
    <property type="entry name" value="OS07G0123800 PROTEIN"/>
    <property type="match status" value="1"/>
</dbReference>
<accession>A0A7J0ESQ5</accession>
<name>A0A7J0ESQ5_9ERIC</name>
<comment type="caution">
    <text evidence="1">The sequence shown here is derived from an EMBL/GenBank/DDBJ whole genome shotgun (WGS) entry which is preliminary data.</text>
</comment>
<dbReference type="PIRSF" id="PIRSF031279">
    <property type="entry name" value="UCP031279"/>
    <property type="match status" value="1"/>
</dbReference>
<dbReference type="InterPro" id="IPR016972">
    <property type="entry name" value="UCP031279"/>
</dbReference>
<protein>
    <submittedName>
        <fullName evidence="1">Uncharacterized protein</fullName>
    </submittedName>
</protein>
<sequence>MRGKANQSKFMKLVRAPITILSKARDLYMKRLFDCASKHGLSGANAVCPAPLVPRNPSVGSTNEVVHGEEVRELVRVVSKRDVAGTRVEILKVDGLKEEGKPTVGAIGVGRSYSVGIGRIGRIDEDKPCEFEEEEGHHVQANGNIRNQQLYPRSKTYVVK</sequence>
<dbReference type="PANTHER" id="PTHR33526:SF20">
    <property type="entry name" value="VQ DOMAIN-CONTAINING PROTEIN"/>
    <property type="match status" value="1"/>
</dbReference>
<reference evidence="1 2" key="1">
    <citation type="submission" date="2019-07" db="EMBL/GenBank/DDBJ databases">
        <title>De Novo Assembly of kiwifruit Actinidia rufa.</title>
        <authorList>
            <person name="Sugita-Konishi S."/>
            <person name="Sato K."/>
            <person name="Mori E."/>
            <person name="Abe Y."/>
            <person name="Kisaki G."/>
            <person name="Hamano K."/>
            <person name="Suezawa K."/>
            <person name="Otani M."/>
            <person name="Fukuda T."/>
            <person name="Manabe T."/>
            <person name="Gomi K."/>
            <person name="Tabuchi M."/>
            <person name="Akimitsu K."/>
            <person name="Kataoka I."/>
        </authorList>
    </citation>
    <scope>NUCLEOTIDE SEQUENCE [LARGE SCALE GENOMIC DNA]</scope>
    <source>
        <strain evidence="2">cv. Fuchu</strain>
    </source>
</reference>
<dbReference type="Proteomes" id="UP000585474">
    <property type="component" value="Unassembled WGS sequence"/>
</dbReference>
<evidence type="ECO:0000313" key="2">
    <source>
        <dbReference type="Proteomes" id="UP000585474"/>
    </source>
</evidence>
<gene>
    <name evidence="1" type="ORF">Acr_06g0014450</name>
</gene>
<proteinExistence type="predicted"/>
<dbReference type="OrthoDB" id="694638at2759"/>
<keyword evidence="2" id="KW-1185">Reference proteome</keyword>
<dbReference type="EMBL" id="BJWL01000006">
    <property type="protein sequence ID" value="GFY89505.1"/>
    <property type="molecule type" value="Genomic_DNA"/>
</dbReference>
<organism evidence="1 2">
    <name type="scientific">Actinidia rufa</name>
    <dbReference type="NCBI Taxonomy" id="165716"/>
    <lineage>
        <taxon>Eukaryota</taxon>
        <taxon>Viridiplantae</taxon>
        <taxon>Streptophyta</taxon>
        <taxon>Embryophyta</taxon>
        <taxon>Tracheophyta</taxon>
        <taxon>Spermatophyta</taxon>
        <taxon>Magnoliopsida</taxon>
        <taxon>eudicotyledons</taxon>
        <taxon>Gunneridae</taxon>
        <taxon>Pentapetalae</taxon>
        <taxon>asterids</taxon>
        <taxon>Ericales</taxon>
        <taxon>Actinidiaceae</taxon>
        <taxon>Actinidia</taxon>
    </lineage>
</organism>
<dbReference type="AlphaFoldDB" id="A0A7J0ESQ5"/>